<evidence type="ECO:0000256" key="8">
    <source>
        <dbReference type="HAMAP-Rule" id="MF_00066"/>
    </source>
</evidence>
<evidence type="ECO:0000256" key="6">
    <source>
        <dbReference type="ARBA" id="ARBA00037980"/>
    </source>
</evidence>
<dbReference type="Proteomes" id="UP000671862">
    <property type="component" value="Chromosome"/>
</dbReference>
<dbReference type="InterPro" id="IPR002650">
    <property type="entry name" value="Sulphate_adenylyltransferase"/>
</dbReference>
<dbReference type="SUPFAM" id="SSF52374">
    <property type="entry name" value="Nucleotidylyl transferase"/>
    <property type="match status" value="1"/>
</dbReference>
<dbReference type="EC" id="2.7.7.4" evidence="8"/>
<accession>A0ABX7S903</accession>
<sequence>MIEPHGGKLVNRIATGEKREELLKRVKEMKKLQVSYWDVSELENIATGLFSPLEGFMTKADYDNVLENMRLSNGIVWSIPIVLSVDKDIANQFKEGEDIAIYYEGEIYAVLHLEERFERRKKEEAKKVYKTDEDAHPGVAFLYSQGDVALGGKITLLNRIKHEKFNEYRYDPVQTRKIFEEKGWKTIVAFQTRNPIHRAHEYLQKTALEMVDGLFINPLVGKTKKGDIPAEVRMHSYEVILEHYYPKSRVFLGVFPVNMRYAGPREAIFHAICRKNYGCTHFIVGRDHAGVGNYYGTYEAQEIFDQFKPEEIGIVPLKFEHAFYCKKCGNMATSKTCPHDKENHVFLSGTKVREMLSNGEMPPAEFTRPEVARLLMEFYQGEK</sequence>
<comment type="pathway">
    <text evidence="1 8">Sulfur metabolism; hydrogen sulfide biosynthesis; sulfite from sulfate: step 1/3.</text>
</comment>
<dbReference type="GO" id="GO:0004781">
    <property type="term" value="F:sulfate adenylyltransferase (ATP) activity"/>
    <property type="evidence" value="ECO:0007669"/>
    <property type="project" value="UniProtKB-EC"/>
</dbReference>
<dbReference type="CDD" id="cd00517">
    <property type="entry name" value="ATPS"/>
    <property type="match status" value="1"/>
</dbReference>
<keyword evidence="12" id="KW-1185">Reference proteome</keyword>
<dbReference type="PANTHER" id="PTHR43509">
    <property type="match status" value="1"/>
</dbReference>
<comment type="catalytic activity">
    <reaction evidence="7 8">
        <text>sulfate + ATP + H(+) = adenosine 5'-phosphosulfate + diphosphate</text>
        <dbReference type="Rhea" id="RHEA:18133"/>
        <dbReference type="ChEBI" id="CHEBI:15378"/>
        <dbReference type="ChEBI" id="CHEBI:16189"/>
        <dbReference type="ChEBI" id="CHEBI:30616"/>
        <dbReference type="ChEBI" id="CHEBI:33019"/>
        <dbReference type="ChEBI" id="CHEBI:58243"/>
        <dbReference type="EC" id="2.7.7.4"/>
    </reaction>
</comment>
<reference evidence="11 12" key="1">
    <citation type="submission" date="2021-03" db="EMBL/GenBank/DDBJ databases">
        <title>Thermosipho ferrireducens sp.nov., an anaerobic thermophilic iron-reducing bacterium isolated from a deep-sea hydrothermal sulfide deposits.</title>
        <authorList>
            <person name="Zeng X."/>
            <person name="Chen Y."/>
            <person name="Shao Z."/>
        </authorList>
    </citation>
    <scope>NUCLEOTIDE SEQUENCE [LARGE SCALE GENOMIC DNA]</scope>
    <source>
        <strain evidence="11 12">JL129W03</strain>
    </source>
</reference>
<keyword evidence="5 8" id="KW-0067">ATP-binding</keyword>
<dbReference type="Pfam" id="PF14306">
    <property type="entry name" value="PUA_2"/>
    <property type="match status" value="1"/>
</dbReference>
<dbReference type="NCBIfam" id="TIGR00339">
    <property type="entry name" value="sopT"/>
    <property type="match status" value="1"/>
</dbReference>
<dbReference type="InterPro" id="IPR025980">
    <property type="entry name" value="ATP-Sase_PUA-like_dom"/>
</dbReference>
<organism evidence="11 12">
    <name type="scientific">Thermosipho ferrireducens</name>
    <dbReference type="NCBI Taxonomy" id="2571116"/>
    <lineage>
        <taxon>Bacteria</taxon>
        <taxon>Thermotogati</taxon>
        <taxon>Thermotogota</taxon>
        <taxon>Thermotogae</taxon>
        <taxon>Thermotogales</taxon>
        <taxon>Fervidobacteriaceae</taxon>
        <taxon>Thermosipho</taxon>
    </lineage>
</organism>
<gene>
    <name evidence="8 11" type="primary">sat</name>
    <name evidence="11" type="ORF">JYK00_02550</name>
</gene>
<dbReference type="Gene3D" id="3.10.400.10">
    <property type="entry name" value="Sulfate adenylyltransferase"/>
    <property type="match status" value="1"/>
</dbReference>
<dbReference type="Pfam" id="PF01747">
    <property type="entry name" value="ATP-sulfurylase"/>
    <property type="match status" value="1"/>
</dbReference>
<dbReference type="InterPro" id="IPR020792">
    <property type="entry name" value="SO4_adenylyltransferase_pro"/>
</dbReference>
<feature type="domain" description="Sulphate adenylyltransferase catalytic" evidence="9">
    <location>
        <begin position="167"/>
        <end position="377"/>
    </location>
</feature>
<dbReference type="Gene3D" id="3.40.50.620">
    <property type="entry name" value="HUPs"/>
    <property type="match status" value="1"/>
</dbReference>
<keyword evidence="2 8" id="KW-0808">Transferase</keyword>
<dbReference type="RefSeq" id="WP_207567142.1">
    <property type="nucleotide sequence ID" value="NZ_CP071446.1"/>
</dbReference>
<comment type="similarity">
    <text evidence="6 8">Belongs to the sulfate adenylyltransferase family.</text>
</comment>
<name>A0ABX7S903_9BACT</name>
<dbReference type="EMBL" id="CP071446">
    <property type="protein sequence ID" value="QTA38423.1"/>
    <property type="molecule type" value="Genomic_DNA"/>
</dbReference>
<feature type="domain" description="ATP-sulfurylase PUA-like" evidence="10">
    <location>
        <begin position="2"/>
        <end position="159"/>
    </location>
</feature>
<evidence type="ECO:0000313" key="12">
    <source>
        <dbReference type="Proteomes" id="UP000671862"/>
    </source>
</evidence>
<evidence type="ECO:0000259" key="10">
    <source>
        <dbReference type="Pfam" id="PF14306"/>
    </source>
</evidence>
<evidence type="ECO:0000259" key="9">
    <source>
        <dbReference type="Pfam" id="PF01747"/>
    </source>
</evidence>
<evidence type="ECO:0000256" key="4">
    <source>
        <dbReference type="ARBA" id="ARBA00022741"/>
    </source>
</evidence>
<evidence type="ECO:0000256" key="3">
    <source>
        <dbReference type="ARBA" id="ARBA00022695"/>
    </source>
</evidence>
<dbReference type="HAMAP" id="MF_00066">
    <property type="entry name" value="Sulf_adenylyltr"/>
    <property type="match status" value="1"/>
</dbReference>
<evidence type="ECO:0000256" key="2">
    <source>
        <dbReference type="ARBA" id="ARBA00022679"/>
    </source>
</evidence>
<dbReference type="InterPro" id="IPR024951">
    <property type="entry name" value="Sulfurylase_cat_dom"/>
</dbReference>
<keyword evidence="3 8" id="KW-0548">Nucleotidyltransferase</keyword>
<keyword evidence="4 8" id="KW-0547">Nucleotide-binding</keyword>
<dbReference type="InterPro" id="IPR014729">
    <property type="entry name" value="Rossmann-like_a/b/a_fold"/>
</dbReference>
<dbReference type="InterPro" id="IPR015947">
    <property type="entry name" value="PUA-like_sf"/>
</dbReference>
<dbReference type="SUPFAM" id="SSF88697">
    <property type="entry name" value="PUA domain-like"/>
    <property type="match status" value="1"/>
</dbReference>
<evidence type="ECO:0000313" key="11">
    <source>
        <dbReference type="EMBL" id="QTA38423.1"/>
    </source>
</evidence>
<protein>
    <recommendedName>
        <fullName evidence="8">Sulfate adenylyltransferase</fullName>
        <ecNumber evidence="8">2.7.7.4</ecNumber>
    </recommendedName>
    <alternativeName>
        <fullName evidence="8">ATP-sulfurylase</fullName>
    </alternativeName>
    <alternativeName>
        <fullName evidence="8">Sulfate adenylate transferase</fullName>
        <shortName evidence="8">SAT</shortName>
    </alternativeName>
</protein>
<evidence type="ECO:0000256" key="1">
    <source>
        <dbReference type="ARBA" id="ARBA00005048"/>
    </source>
</evidence>
<dbReference type="PANTHER" id="PTHR43509:SF1">
    <property type="entry name" value="SULFATE ADENYLYLTRANSFERASE"/>
    <property type="match status" value="1"/>
</dbReference>
<dbReference type="NCBIfam" id="NF003166">
    <property type="entry name" value="PRK04149.1"/>
    <property type="match status" value="1"/>
</dbReference>
<proteinExistence type="inferred from homology"/>
<evidence type="ECO:0000256" key="7">
    <source>
        <dbReference type="ARBA" id="ARBA00049370"/>
    </source>
</evidence>
<evidence type="ECO:0000256" key="5">
    <source>
        <dbReference type="ARBA" id="ARBA00022840"/>
    </source>
</evidence>